<name>A0AAW2TKJ7_9LAMI</name>
<reference evidence="1" key="1">
    <citation type="submission" date="2020-06" db="EMBL/GenBank/DDBJ databases">
        <authorList>
            <person name="Li T."/>
            <person name="Hu X."/>
            <person name="Zhang T."/>
            <person name="Song X."/>
            <person name="Zhang H."/>
            <person name="Dai N."/>
            <person name="Sheng W."/>
            <person name="Hou X."/>
            <person name="Wei L."/>
        </authorList>
    </citation>
    <scope>NUCLEOTIDE SEQUENCE</scope>
    <source>
        <strain evidence="1">KEN1</strain>
        <tissue evidence="1">Leaf</tissue>
    </source>
</reference>
<sequence length="51" mass="5526">MDRGASFRPLGRSPWGCRGWVFPLGLLEAKVPLGARDEGVAADHPPRLLEA</sequence>
<accession>A0AAW2TKJ7</accession>
<dbReference type="EMBL" id="JACGWN010000014">
    <property type="protein sequence ID" value="KAL0405335.1"/>
    <property type="molecule type" value="Genomic_DNA"/>
</dbReference>
<protein>
    <submittedName>
        <fullName evidence="1">Uncharacterized protein</fullName>
    </submittedName>
</protein>
<proteinExistence type="predicted"/>
<gene>
    <name evidence="1" type="ORF">Slati_3847400</name>
</gene>
<comment type="caution">
    <text evidence="1">The sequence shown here is derived from an EMBL/GenBank/DDBJ whole genome shotgun (WGS) entry which is preliminary data.</text>
</comment>
<dbReference type="AlphaFoldDB" id="A0AAW2TKJ7"/>
<reference evidence="1" key="2">
    <citation type="journal article" date="2024" name="Plant">
        <title>Genomic evolution and insights into agronomic trait innovations of Sesamum species.</title>
        <authorList>
            <person name="Miao H."/>
            <person name="Wang L."/>
            <person name="Qu L."/>
            <person name="Liu H."/>
            <person name="Sun Y."/>
            <person name="Le M."/>
            <person name="Wang Q."/>
            <person name="Wei S."/>
            <person name="Zheng Y."/>
            <person name="Lin W."/>
            <person name="Duan Y."/>
            <person name="Cao H."/>
            <person name="Xiong S."/>
            <person name="Wang X."/>
            <person name="Wei L."/>
            <person name="Li C."/>
            <person name="Ma Q."/>
            <person name="Ju M."/>
            <person name="Zhao R."/>
            <person name="Li G."/>
            <person name="Mu C."/>
            <person name="Tian Q."/>
            <person name="Mei H."/>
            <person name="Zhang T."/>
            <person name="Gao T."/>
            <person name="Zhang H."/>
        </authorList>
    </citation>
    <scope>NUCLEOTIDE SEQUENCE</scope>
    <source>
        <strain evidence="1">KEN1</strain>
    </source>
</reference>
<evidence type="ECO:0000313" key="1">
    <source>
        <dbReference type="EMBL" id="KAL0405335.1"/>
    </source>
</evidence>
<organism evidence="1">
    <name type="scientific">Sesamum latifolium</name>
    <dbReference type="NCBI Taxonomy" id="2727402"/>
    <lineage>
        <taxon>Eukaryota</taxon>
        <taxon>Viridiplantae</taxon>
        <taxon>Streptophyta</taxon>
        <taxon>Embryophyta</taxon>
        <taxon>Tracheophyta</taxon>
        <taxon>Spermatophyta</taxon>
        <taxon>Magnoliopsida</taxon>
        <taxon>eudicotyledons</taxon>
        <taxon>Gunneridae</taxon>
        <taxon>Pentapetalae</taxon>
        <taxon>asterids</taxon>
        <taxon>lamiids</taxon>
        <taxon>Lamiales</taxon>
        <taxon>Pedaliaceae</taxon>
        <taxon>Sesamum</taxon>
    </lineage>
</organism>